<dbReference type="EMBL" id="LT629736">
    <property type="protein sequence ID" value="SDT22681.1"/>
    <property type="molecule type" value="Genomic_DNA"/>
</dbReference>
<feature type="transmembrane region" description="Helical" evidence="1">
    <location>
        <begin position="113"/>
        <end position="131"/>
    </location>
</feature>
<evidence type="ECO:0000313" key="2">
    <source>
        <dbReference type="EMBL" id="SDT22681.1"/>
    </source>
</evidence>
<dbReference type="RefSeq" id="WP_093396825.1">
    <property type="nucleotide sequence ID" value="NZ_LT629736.1"/>
</dbReference>
<name>A0A1H1YMQ4_9GAMM</name>
<organism evidence="2 3">
    <name type="scientific">Halopseudomonas xinjiangensis</name>
    <dbReference type="NCBI Taxonomy" id="487184"/>
    <lineage>
        <taxon>Bacteria</taxon>
        <taxon>Pseudomonadati</taxon>
        <taxon>Pseudomonadota</taxon>
        <taxon>Gammaproteobacteria</taxon>
        <taxon>Pseudomonadales</taxon>
        <taxon>Pseudomonadaceae</taxon>
        <taxon>Halopseudomonas</taxon>
    </lineage>
</organism>
<feature type="transmembrane region" description="Helical" evidence="1">
    <location>
        <begin position="137"/>
        <end position="162"/>
    </location>
</feature>
<feature type="transmembrane region" description="Helical" evidence="1">
    <location>
        <begin position="174"/>
        <end position="194"/>
    </location>
</feature>
<evidence type="ECO:0000313" key="3">
    <source>
        <dbReference type="Proteomes" id="UP000243207"/>
    </source>
</evidence>
<dbReference type="InterPro" id="IPR005240">
    <property type="entry name" value="DUF389"/>
</dbReference>
<keyword evidence="1" id="KW-1133">Transmembrane helix</keyword>
<dbReference type="STRING" id="487184.SAMN05216421_3208"/>
<keyword evidence="1" id="KW-0812">Transmembrane</keyword>
<feature type="transmembrane region" description="Helical" evidence="1">
    <location>
        <begin position="214"/>
        <end position="233"/>
    </location>
</feature>
<dbReference type="OrthoDB" id="9790659at2"/>
<dbReference type="Proteomes" id="UP000243207">
    <property type="component" value="Chromosome I"/>
</dbReference>
<dbReference type="PANTHER" id="PTHR20992">
    <property type="entry name" value="AT15442P-RELATED"/>
    <property type="match status" value="1"/>
</dbReference>
<evidence type="ECO:0008006" key="4">
    <source>
        <dbReference type="Google" id="ProtNLM"/>
    </source>
</evidence>
<feature type="transmembrane region" description="Helical" evidence="1">
    <location>
        <begin position="240"/>
        <end position="261"/>
    </location>
</feature>
<keyword evidence="1" id="KW-0472">Membrane</keyword>
<accession>A0A1H1YMQ4</accession>
<protein>
    <recommendedName>
        <fullName evidence="4">DUF389 domain-containing protein</fullName>
    </recommendedName>
</protein>
<dbReference type="PANTHER" id="PTHR20992:SF9">
    <property type="entry name" value="AT15442P-RELATED"/>
    <property type="match status" value="1"/>
</dbReference>
<dbReference type="Pfam" id="PF04087">
    <property type="entry name" value="DUF389"/>
    <property type="match status" value="1"/>
</dbReference>
<dbReference type="AlphaFoldDB" id="A0A1H1YMQ4"/>
<reference evidence="3" key="1">
    <citation type="submission" date="2016-10" db="EMBL/GenBank/DDBJ databases">
        <authorList>
            <person name="Varghese N."/>
            <person name="Submissions S."/>
        </authorList>
    </citation>
    <scope>NUCLEOTIDE SEQUENCE [LARGE SCALE GENOMIC DNA]</scope>
    <source>
        <strain evidence="3">NRRL B-51270</strain>
    </source>
</reference>
<proteinExistence type="predicted"/>
<sequence>MPRAIKVSLASDKSQSLVDRLLSIEGVISIDLQRGASIAPAGDVVSIAVVNQRTRAVLDMLDDLDVTRQGSIQMSALTSVVSRGNQSLVNKESDETVWDEMAFMLRTDTNPSLNYILAMSLAGAIAAGGLWTDTLHVIVGAMLIAPAFEPLARLPFGLIVGIRELVPTGLKSMVVGNLAMIVGAVLSTLVLAWWSPGASDAFVGNQWVSFWSNITFNSLWTSLFGGIAGAVVISAQKSVLTTGVMVTLALIPSMSLVGMGIVAGDLGLMGMAALRWLLDALLVIVTCALVFGFKHRFLHRRHEASS</sequence>
<keyword evidence="3" id="KW-1185">Reference proteome</keyword>
<feature type="transmembrane region" description="Helical" evidence="1">
    <location>
        <begin position="273"/>
        <end position="293"/>
    </location>
</feature>
<evidence type="ECO:0000256" key="1">
    <source>
        <dbReference type="SAM" id="Phobius"/>
    </source>
</evidence>
<gene>
    <name evidence="2" type="ORF">SAMN05216421_3208</name>
</gene>